<sequence length="269" mass="30962">MKIIEQNQHRLLLRFQKSLWGVLLISITLIPFGLFLCLLGLVLQRADYPGIIAVVSGYVMIAISLHTIIKDTEITNYTFDKPKNSILWERQNRFEILHTKSVEFPCHIISGIEVEDVSGSEGGIAFYPRLILASIYWRFYLKSDGSYESAVSIAKTIAQFLDIPYFANKSEAPTSTIDMKIMANREPGQSSWQYLENQVELLQQQLEHHPNDPDIHQDLGISLYYLNRCIHRKEAVTHLQQAERLFESREDSDRAAIARVMTALISWNY</sequence>
<feature type="transmembrane region" description="Helical" evidence="1">
    <location>
        <begin position="20"/>
        <end position="42"/>
    </location>
</feature>
<name>A0A367RFE0_NOSPU</name>
<evidence type="ECO:0000313" key="2">
    <source>
        <dbReference type="EMBL" id="RCJ35257.1"/>
    </source>
</evidence>
<evidence type="ECO:0008006" key="4">
    <source>
        <dbReference type="Google" id="ProtNLM"/>
    </source>
</evidence>
<evidence type="ECO:0000256" key="1">
    <source>
        <dbReference type="SAM" id="Phobius"/>
    </source>
</evidence>
<keyword evidence="1" id="KW-1133">Transmembrane helix</keyword>
<dbReference type="Gene3D" id="1.25.40.10">
    <property type="entry name" value="Tetratricopeptide repeat domain"/>
    <property type="match status" value="1"/>
</dbReference>
<reference evidence="2 3" key="1">
    <citation type="submission" date="2016-04" db="EMBL/GenBank/DDBJ databases">
        <authorList>
            <person name="Evans L.H."/>
            <person name="Alamgir A."/>
            <person name="Owens N."/>
            <person name="Weber N.D."/>
            <person name="Virtaneva K."/>
            <person name="Barbian K."/>
            <person name="Babar A."/>
            <person name="Rosenke K."/>
        </authorList>
    </citation>
    <scope>NUCLEOTIDE SEQUENCE [LARGE SCALE GENOMIC DNA]</scope>
    <source>
        <strain evidence="2">NIES-2108</strain>
    </source>
</reference>
<comment type="caution">
    <text evidence="2">The sequence shown here is derived from an EMBL/GenBank/DDBJ whole genome shotgun (WGS) entry which is preliminary data.</text>
</comment>
<proteinExistence type="predicted"/>
<keyword evidence="1" id="KW-0812">Transmembrane</keyword>
<feature type="transmembrane region" description="Helical" evidence="1">
    <location>
        <begin position="48"/>
        <end position="69"/>
    </location>
</feature>
<dbReference type="InterPro" id="IPR011990">
    <property type="entry name" value="TPR-like_helical_dom_sf"/>
</dbReference>
<dbReference type="AlphaFoldDB" id="A0A367RFE0"/>
<evidence type="ECO:0000313" key="3">
    <source>
        <dbReference type="Proteomes" id="UP000252085"/>
    </source>
</evidence>
<organism evidence="2 3">
    <name type="scientific">Nostoc punctiforme NIES-2108</name>
    <dbReference type="NCBI Taxonomy" id="1356359"/>
    <lineage>
        <taxon>Bacteria</taxon>
        <taxon>Bacillati</taxon>
        <taxon>Cyanobacteriota</taxon>
        <taxon>Cyanophyceae</taxon>
        <taxon>Nostocales</taxon>
        <taxon>Nostocaceae</taxon>
        <taxon>Nostoc</taxon>
    </lineage>
</organism>
<dbReference type="EMBL" id="LXQE01000152">
    <property type="protein sequence ID" value="RCJ35257.1"/>
    <property type="molecule type" value="Genomic_DNA"/>
</dbReference>
<gene>
    <name evidence="2" type="ORF">A6769_19430</name>
</gene>
<protein>
    <recommendedName>
        <fullName evidence="4">Tetratricopeptide repeat protein</fullName>
    </recommendedName>
</protein>
<dbReference type="Proteomes" id="UP000252085">
    <property type="component" value="Unassembled WGS sequence"/>
</dbReference>
<accession>A0A367RFE0</accession>
<keyword evidence="1" id="KW-0472">Membrane</keyword>